<dbReference type="SUPFAM" id="SSF81321">
    <property type="entry name" value="Family A G protein-coupled receptor-like"/>
    <property type="match status" value="1"/>
</dbReference>
<organism evidence="2 3">
    <name type="scientific">Conidiobolus coronatus (strain ATCC 28846 / CBS 209.66 / NRRL 28638)</name>
    <name type="common">Delacroixia coronata</name>
    <dbReference type="NCBI Taxonomy" id="796925"/>
    <lineage>
        <taxon>Eukaryota</taxon>
        <taxon>Fungi</taxon>
        <taxon>Fungi incertae sedis</taxon>
        <taxon>Zoopagomycota</taxon>
        <taxon>Entomophthoromycotina</taxon>
        <taxon>Entomophthoromycetes</taxon>
        <taxon>Entomophthorales</taxon>
        <taxon>Ancylistaceae</taxon>
        <taxon>Conidiobolus</taxon>
    </lineage>
</organism>
<proteinExistence type="predicted"/>
<evidence type="ECO:0000313" key="2">
    <source>
        <dbReference type="EMBL" id="KXN72883.1"/>
    </source>
</evidence>
<feature type="transmembrane region" description="Helical" evidence="1">
    <location>
        <begin position="75"/>
        <end position="97"/>
    </location>
</feature>
<feature type="transmembrane region" description="Helical" evidence="1">
    <location>
        <begin position="117"/>
        <end position="138"/>
    </location>
</feature>
<keyword evidence="1" id="KW-0812">Transmembrane</keyword>
<feature type="transmembrane region" description="Helical" evidence="1">
    <location>
        <begin position="150"/>
        <end position="168"/>
    </location>
</feature>
<evidence type="ECO:0000256" key="1">
    <source>
        <dbReference type="SAM" id="Phobius"/>
    </source>
</evidence>
<dbReference type="EMBL" id="KQ964445">
    <property type="protein sequence ID" value="KXN72883.1"/>
    <property type="molecule type" value="Genomic_DNA"/>
</dbReference>
<keyword evidence="3" id="KW-1185">Reference proteome</keyword>
<keyword evidence="1" id="KW-1133">Transmembrane helix</keyword>
<accession>A0A137PD19</accession>
<evidence type="ECO:0008006" key="4">
    <source>
        <dbReference type="Google" id="ProtNLM"/>
    </source>
</evidence>
<protein>
    <recommendedName>
        <fullName evidence="4">G-protein coupled receptors family 1 profile domain-containing protein</fullName>
    </recommendedName>
</protein>
<dbReference type="AlphaFoldDB" id="A0A137PD19"/>
<reference evidence="2 3" key="1">
    <citation type="journal article" date="2015" name="Genome Biol. Evol.">
        <title>Phylogenomic analyses indicate that early fungi evolved digesting cell walls of algal ancestors of land plants.</title>
        <authorList>
            <person name="Chang Y."/>
            <person name="Wang S."/>
            <person name="Sekimoto S."/>
            <person name="Aerts A.L."/>
            <person name="Choi C."/>
            <person name="Clum A."/>
            <person name="LaButti K.M."/>
            <person name="Lindquist E.A."/>
            <person name="Yee Ngan C."/>
            <person name="Ohm R.A."/>
            <person name="Salamov A.A."/>
            <person name="Grigoriev I.V."/>
            <person name="Spatafora J.W."/>
            <person name="Berbee M.L."/>
        </authorList>
    </citation>
    <scope>NUCLEOTIDE SEQUENCE [LARGE SCALE GENOMIC DNA]</scope>
    <source>
        <strain evidence="2 3">NRRL 28638</strain>
    </source>
</reference>
<feature type="transmembrane region" description="Helical" evidence="1">
    <location>
        <begin position="38"/>
        <end position="63"/>
    </location>
</feature>
<gene>
    <name evidence="2" type="ORF">CONCODRAFT_4278</name>
</gene>
<name>A0A137PD19_CONC2</name>
<dbReference type="Proteomes" id="UP000070444">
    <property type="component" value="Unassembled WGS sequence"/>
</dbReference>
<sequence>MDGIQIYTTEASAPSTGSKSQSISGGDYKPPGPTPPGILAGEIIIFFLSFGGLFINLLVFYILAIRISVFKIDSVLSGLTTIFDIIASLTMMIRLVFKWALLSAGKAESFENLCNPTGILFFASTITAFDIVSVLGLIRCLAIVFSIKMGYMFWTFIIVVLLTFNWTGASAMEWNLPEISWNNFCRKNSSDFNTAYMFGEIESIKAIHTKEKDFIQATLTHPIIRNNIHP</sequence>
<evidence type="ECO:0000313" key="3">
    <source>
        <dbReference type="Proteomes" id="UP000070444"/>
    </source>
</evidence>
<keyword evidence="1" id="KW-0472">Membrane</keyword>